<evidence type="ECO:0000259" key="13">
    <source>
        <dbReference type="Pfam" id="PF24658"/>
    </source>
</evidence>
<reference evidence="14" key="1">
    <citation type="journal article" date="2022" name="Front. Genet.">
        <title>Chromosome-Scale Assembly of the Dendrobium nobile Genome Provides Insights Into the Molecular Mechanism of the Biosynthesis of the Medicinal Active Ingredient of Dendrobium.</title>
        <authorList>
            <person name="Xu Q."/>
            <person name="Niu S.-C."/>
            <person name="Li K.-L."/>
            <person name="Zheng P.-J."/>
            <person name="Zhang X.-J."/>
            <person name="Jia Y."/>
            <person name="Liu Y."/>
            <person name="Niu Y.-X."/>
            <person name="Yu L.-H."/>
            <person name="Chen D.-F."/>
            <person name="Zhang G.-Q."/>
        </authorList>
    </citation>
    <scope>NUCLEOTIDE SEQUENCE</scope>
    <source>
        <tissue evidence="14">Leaf</tissue>
    </source>
</reference>
<evidence type="ECO:0000259" key="9">
    <source>
        <dbReference type="Pfam" id="PF24101"/>
    </source>
</evidence>
<feature type="domain" description="DUF7645" evidence="11">
    <location>
        <begin position="922"/>
        <end position="979"/>
    </location>
</feature>
<evidence type="ECO:0000313" key="14">
    <source>
        <dbReference type="EMBL" id="KAI0511695.1"/>
    </source>
</evidence>
<dbReference type="Proteomes" id="UP000829196">
    <property type="component" value="Unassembled WGS sequence"/>
</dbReference>
<evidence type="ECO:0000259" key="12">
    <source>
        <dbReference type="Pfam" id="PF24657"/>
    </source>
</evidence>
<evidence type="ECO:0000256" key="5">
    <source>
        <dbReference type="ARBA" id="ARBA00023242"/>
    </source>
</evidence>
<dbReference type="GO" id="GO:0003677">
    <property type="term" value="F:DNA binding"/>
    <property type="evidence" value="ECO:0007669"/>
    <property type="project" value="UniProtKB-KW"/>
</dbReference>
<dbReference type="InterPro" id="IPR036390">
    <property type="entry name" value="WH_DNA-bd_sf"/>
</dbReference>
<dbReference type="GO" id="GO:0005634">
    <property type="term" value="C:nucleus"/>
    <property type="evidence" value="ECO:0007669"/>
    <property type="project" value="UniProtKB-SubCell"/>
</dbReference>
<evidence type="ECO:0000256" key="6">
    <source>
        <dbReference type="SAM" id="MobiDB-lite"/>
    </source>
</evidence>
<evidence type="ECO:0000259" key="7">
    <source>
        <dbReference type="Pfam" id="PF04182"/>
    </source>
</evidence>
<evidence type="ECO:0000259" key="8">
    <source>
        <dbReference type="Pfam" id="PF23704"/>
    </source>
</evidence>
<dbReference type="InterPro" id="IPR056467">
    <property type="entry name" value="eWH_GTF3C1"/>
</dbReference>
<dbReference type="GO" id="GO:0006384">
    <property type="term" value="P:transcription initiation at RNA polymerase III promoter"/>
    <property type="evidence" value="ECO:0007669"/>
    <property type="project" value="InterPro"/>
</dbReference>
<dbReference type="PANTHER" id="PTHR15180">
    <property type="entry name" value="GENERAL TRANSCRIPTION FACTOR 3C POLYPEPTIDE 1"/>
    <property type="match status" value="1"/>
</dbReference>
<dbReference type="Pfam" id="PF24101">
    <property type="entry name" value="WHD_GTF3C1"/>
    <property type="match status" value="1"/>
</dbReference>
<gene>
    <name evidence="14" type="ORF">KFK09_012327</name>
</gene>
<evidence type="ECO:0000313" key="15">
    <source>
        <dbReference type="Proteomes" id="UP000829196"/>
    </source>
</evidence>
<evidence type="ECO:0000259" key="11">
    <source>
        <dbReference type="Pfam" id="PF24655"/>
    </source>
</evidence>
<dbReference type="Pfam" id="PF24658">
    <property type="entry name" value="DUF7647"/>
    <property type="match status" value="1"/>
</dbReference>
<organism evidence="14 15">
    <name type="scientific">Dendrobium nobile</name>
    <name type="common">Orchid</name>
    <dbReference type="NCBI Taxonomy" id="94219"/>
    <lineage>
        <taxon>Eukaryota</taxon>
        <taxon>Viridiplantae</taxon>
        <taxon>Streptophyta</taxon>
        <taxon>Embryophyta</taxon>
        <taxon>Tracheophyta</taxon>
        <taxon>Spermatophyta</taxon>
        <taxon>Magnoliopsida</taxon>
        <taxon>Liliopsida</taxon>
        <taxon>Asparagales</taxon>
        <taxon>Orchidaceae</taxon>
        <taxon>Epidendroideae</taxon>
        <taxon>Malaxideae</taxon>
        <taxon>Dendrobiinae</taxon>
        <taxon>Dendrobium</taxon>
    </lineage>
</organism>
<evidence type="ECO:0008006" key="16">
    <source>
        <dbReference type="Google" id="ProtNLM"/>
    </source>
</evidence>
<dbReference type="Pfam" id="PF04182">
    <property type="entry name" value="B-block_TFIIIC"/>
    <property type="match status" value="1"/>
</dbReference>
<dbReference type="Pfam" id="PF24538">
    <property type="entry name" value="DUF7599"/>
    <property type="match status" value="1"/>
</dbReference>
<evidence type="ECO:0000256" key="1">
    <source>
        <dbReference type="ARBA" id="ARBA00004123"/>
    </source>
</evidence>
<feature type="region of interest" description="Disordered" evidence="6">
    <location>
        <begin position="1497"/>
        <end position="1526"/>
    </location>
</feature>
<dbReference type="OrthoDB" id="68020at2759"/>
<dbReference type="Pfam" id="PF24657">
    <property type="entry name" value="DUF7646"/>
    <property type="match status" value="1"/>
</dbReference>
<keyword evidence="4" id="KW-0804">Transcription</keyword>
<protein>
    <recommendedName>
        <fullName evidence="16">B-block binding subunit of TFIIIC domain-containing protein</fullName>
    </recommendedName>
</protein>
<dbReference type="GO" id="GO:0042791">
    <property type="term" value="P:5S class rRNA transcription by RNA polymerase III"/>
    <property type="evidence" value="ECO:0007669"/>
    <property type="project" value="TreeGrafter"/>
</dbReference>
<dbReference type="GO" id="GO:0000127">
    <property type="term" value="C:transcription factor TFIIIC complex"/>
    <property type="evidence" value="ECO:0007669"/>
    <property type="project" value="InterPro"/>
</dbReference>
<dbReference type="InterPro" id="IPR056062">
    <property type="entry name" value="DUF7645"/>
</dbReference>
<comment type="subcellular location">
    <subcellularLocation>
        <location evidence="1">Nucleus</location>
    </subcellularLocation>
</comment>
<sequence length="1909" mass="215525">MDNIICAALEEVCVRGASGIRLQELWPSLQVAVSSSSLELSGIVKKVIWGRLASQPGLRFTVSGSSMEHKDVLQGSMEEMERIGLSIVAEEHMRDSFLGLYDLKQSPHFEISQIQRRVLERLAMARSSGVTQSELAKELDIKGTNFSYVVRNLVCQQLIVKQSTMVREKDYVNVENGPKYDQIVNTNLLHLSRYAKNVKLNPQQRIEITRSVCPQMLNESEDTEPCSFPTEVSEDCLKEDVHIKDYIPAMKTICEKLEASKNKVDVVSSIKLALGYRKSSGHRAWRSILYRLKYSGLVEEFQAKVNGKNVSCLRLIKKFDPKYFLPKSFMHGHNGSDSENLVKTGKRGQITDQLVEVPLEHRIYDMIDAEGQKGITILELSKRLGISSKKLHKRVFSMREKFGVVSQSEIQNKQQVYRFWTHSLHHNDPNKCLSDNQNLLLDQNELSTHSGDSIQYQRPFGSNSKGEILVMEKPDSGQELKTHSSFGGPSSELIESEQQPVNRAHEDNFMDSDVIFDEACSAPESHVSESTSLHSMSVSSIPILQTQKYACRASTFSAAQREQRILEKLKNEKFLLKVELHKWLGDIEKDKPTTMDRKTLERSLKRLQDLGFCRCIGVHMPSLTNFNSLRYTEAILHPSVNPSQELVQQIYERQRSFDIQSRRFPRSARMKHEQPVVELPELQNARRASIHADGSPASKSMSENGFVIAKMVRVKLLHKFLWSYMSSSPYWQNALCFLRKDGVNVANPAKDCQLFSLDAAIKEMPLELFLQVGGSRLVINNLEKKCKLGLRLSDLSVQECRCLLDTQATSRLSSIVEILLRLRLIQLVKKGTVQDVNLLSHALELKAYLEEPVPAVLPSSDTLRSNDCYKLRHDFILSDKEAVELYWETLEYCFASADPSYSRQCFPGSIVKEVFHRRSWSSIRVMTTEQRLELLKHFKTVDHTKKIPFSDCVKISRELNLTLEQVLRVYYDKRQARVTGCCSHLKSEGWGQSQNPNNVGSPRKRRRLLNHAFRDHTPNVPAGQLNEANESTFSDNDEVMRLDSCSLSAGENVRLYQARRESKRSPTEVQPQSHEEYAETAALISQCAFDKLKPSRKRKFSWTDISDRKLVMQYAKHRAMLGARFARVEWSSLCDLPAQPDTCKRRMATLNQNSNIRRAVLRLCNLLGERYTRCLDNSRVMANQESLKVDDYEQSYEGFKLHDTVLNEKSCVNICNSNSQRYCWDDFEDADIKLALEEVFKYKRLAKKEDAKSVGCRPEEGWTNNRLSRDLEFTSSEPEKCSASSCGGGVLHDVDKKNPVVSSAAAQNRSNNYSSRGKLLMFRGNNGLSQIYKSLSISNAIELIKVVFLSCSKSPRVQNLLARTLQKYPQGDIFAAFSYLREKNYLVVGHGSRPFVLSRKFFHNVSSSPFPNDSGKRATNFSSWLQKQQSDLIKDGVAIAPDLQCGEVAHLFSLVLSGDFSISPRLPNCGIGEADEFKSSESFSSLEDMSNIGVSKKLKRKVDVPRSSEKVKKPKPQSKADGDRREKGFPSIKVFLNMETVLGVDAFECLGHGKDNSHALAGDSTSVETTCSTSSLDNADLTHDMGRQSCWDAMTRYFELLASASAITNEARPSSTDFKFVHSVICQAGEQGLSMDEVSGALKIKGEKVAEMFVDTLEVFQLAVKVNAFDSVRVVDASHTSKYFISVPNHVKIHNQRFDFLSCSKPQGISSGTPGGPFQHQHGNIDNSLVNPGVGVGCENKSRAHDMSDNPCEYRIEGQPFRESVIIKESESDESFHLQDIAVGSIRNPVAGMAGVFQPILPWINGDGTINKNVYKGLTRRILGIIMQNPCILEEDIITKMDVLNPQNCRRLLETMVLDNHIMVRWVHQTATSSPPPAILQSLFTSNLKRPSLKLQKHYFANPMSTTML</sequence>
<dbReference type="CDD" id="cd16169">
    <property type="entry name" value="Tau138_eWH"/>
    <property type="match status" value="1"/>
</dbReference>
<dbReference type="InterPro" id="IPR044210">
    <property type="entry name" value="Tfc3-like"/>
</dbReference>
<dbReference type="Pfam" id="PF24655">
    <property type="entry name" value="DUF7645"/>
    <property type="match status" value="1"/>
</dbReference>
<dbReference type="InterPro" id="IPR056020">
    <property type="entry name" value="DUF7599"/>
</dbReference>
<feature type="domain" description="GTF3C1 extended winged-helix" evidence="9">
    <location>
        <begin position="555"/>
        <end position="662"/>
    </location>
</feature>
<name>A0A8T3BIM0_DENNO</name>
<keyword evidence="3" id="KW-0238">DNA-binding</keyword>
<feature type="domain" description="DUF7599" evidence="10">
    <location>
        <begin position="244"/>
        <end position="327"/>
    </location>
</feature>
<dbReference type="Pfam" id="PF23704">
    <property type="entry name" value="WHD_GTF3C1_N"/>
    <property type="match status" value="1"/>
</dbReference>
<keyword evidence="15" id="KW-1185">Reference proteome</keyword>
<comment type="caution">
    <text evidence="14">The sequence shown here is derived from an EMBL/GenBank/DDBJ whole genome shotgun (WGS) entry which is preliminary data.</text>
</comment>
<accession>A0A8T3BIM0</accession>
<feature type="domain" description="DUF7647" evidence="13">
    <location>
        <begin position="747"/>
        <end position="921"/>
    </location>
</feature>
<evidence type="ECO:0000259" key="10">
    <source>
        <dbReference type="Pfam" id="PF24538"/>
    </source>
</evidence>
<proteinExistence type="predicted"/>
<dbReference type="InterPro" id="IPR056063">
    <property type="entry name" value="DUF7646"/>
</dbReference>
<dbReference type="InterPro" id="IPR056428">
    <property type="entry name" value="WH_GTF3C1"/>
</dbReference>
<dbReference type="InterPro" id="IPR056064">
    <property type="entry name" value="DUF7647"/>
</dbReference>
<feature type="compositionally biased region" description="Basic and acidic residues" evidence="6">
    <location>
        <begin position="1501"/>
        <end position="1511"/>
    </location>
</feature>
<keyword evidence="5" id="KW-0539">Nucleus</keyword>
<evidence type="ECO:0000256" key="4">
    <source>
        <dbReference type="ARBA" id="ARBA00023163"/>
    </source>
</evidence>
<evidence type="ECO:0000256" key="3">
    <source>
        <dbReference type="ARBA" id="ARBA00023125"/>
    </source>
</evidence>
<feature type="domain" description="DUF7646" evidence="12">
    <location>
        <begin position="345"/>
        <end position="425"/>
    </location>
</feature>
<feature type="domain" description="General transcription factor 3C polypeptide 1 winged-helix" evidence="8">
    <location>
        <begin position="1"/>
        <end position="101"/>
    </location>
</feature>
<keyword evidence="2" id="KW-0597">Phosphoprotein</keyword>
<feature type="domain" description="B-block binding subunit of TFIIIC" evidence="7">
    <location>
        <begin position="113"/>
        <end position="197"/>
    </location>
</feature>
<evidence type="ECO:0000256" key="2">
    <source>
        <dbReference type="ARBA" id="ARBA00022553"/>
    </source>
</evidence>
<dbReference type="SUPFAM" id="SSF46785">
    <property type="entry name" value="Winged helix' DNA-binding domain"/>
    <property type="match status" value="1"/>
</dbReference>
<dbReference type="InterPro" id="IPR035625">
    <property type="entry name" value="Tfc3-like_eWH"/>
</dbReference>
<dbReference type="PANTHER" id="PTHR15180:SF1">
    <property type="entry name" value="GENERAL TRANSCRIPTION FACTOR 3C POLYPEPTIDE 1"/>
    <property type="match status" value="1"/>
</dbReference>
<dbReference type="InterPro" id="IPR007309">
    <property type="entry name" value="TFIIIC_Bblock-bd"/>
</dbReference>
<dbReference type="EMBL" id="JAGYWB010000009">
    <property type="protein sequence ID" value="KAI0511695.1"/>
    <property type="molecule type" value="Genomic_DNA"/>
</dbReference>